<feature type="transmembrane region" description="Helical" evidence="7">
    <location>
        <begin position="553"/>
        <end position="571"/>
    </location>
</feature>
<feature type="transmembrane region" description="Helical" evidence="7">
    <location>
        <begin position="314"/>
        <end position="336"/>
    </location>
</feature>
<feature type="transmembrane region" description="Helical" evidence="7">
    <location>
        <begin position="669"/>
        <end position="691"/>
    </location>
</feature>
<gene>
    <name evidence="9" type="ORF">BKA03_001465</name>
</gene>
<keyword evidence="6 7" id="KW-0472">Membrane</keyword>
<keyword evidence="3" id="KW-1003">Cell membrane</keyword>
<dbReference type="InterPro" id="IPR000731">
    <property type="entry name" value="SSD"/>
</dbReference>
<dbReference type="InterPro" id="IPR050545">
    <property type="entry name" value="Mycobact_MmpL"/>
</dbReference>
<name>A0A7Y9ZA04_9MICO</name>
<evidence type="ECO:0000313" key="9">
    <source>
        <dbReference type="EMBL" id="NYI41346.1"/>
    </source>
</evidence>
<feature type="transmembrane region" description="Helical" evidence="7">
    <location>
        <begin position="410"/>
        <end position="428"/>
    </location>
</feature>
<dbReference type="Gene3D" id="1.20.1640.10">
    <property type="entry name" value="Multidrug efflux transporter AcrB transmembrane domain"/>
    <property type="match status" value="2"/>
</dbReference>
<keyword evidence="5 7" id="KW-1133">Transmembrane helix</keyword>
<comment type="caution">
    <text evidence="9">The sequence shown here is derived from an EMBL/GenBank/DDBJ whole genome shotgun (WGS) entry which is preliminary data.</text>
</comment>
<dbReference type="SUPFAM" id="SSF82866">
    <property type="entry name" value="Multidrug efflux transporter AcrB transmembrane domain"/>
    <property type="match status" value="2"/>
</dbReference>
<evidence type="ECO:0000259" key="8">
    <source>
        <dbReference type="PROSITE" id="PS50156"/>
    </source>
</evidence>
<proteinExistence type="inferred from homology"/>
<feature type="transmembrane region" description="Helical" evidence="7">
    <location>
        <begin position="236"/>
        <end position="254"/>
    </location>
</feature>
<keyword evidence="10" id="KW-1185">Reference proteome</keyword>
<feature type="transmembrane region" description="Helical" evidence="7">
    <location>
        <begin position="342"/>
        <end position="365"/>
    </location>
</feature>
<accession>A0A7Y9ZA04</accession>
<dbReference type="GO" id="GO:0005886">
    <property type="term" value="C:plasma membrane"/>
    <property type="evidence" value="ECO:0007669"/>
    <property type="project" value="UniProtKB-SubCell"/>
</dbReference>
<organism evidence="9 10">
    <name type="scientific">Demequina lutea</name>
    <dbReference type="NCBI Taxonomy" id="431489"/>
    <lineage>
        <taxon>Bacteria</taxon>
        <taxon>Bacillati</taxon>
        <taxon>Actinomycetota</taxon>
        <taxon>Actinomycetes</taxon>
        <taxon>Micrococcales</taxon>
        <taxon>Demequinaceae</taxon>
        <taxon>Demequina</taxon>
    </lineage>
</organism>
<dbReference type="PANTHER" id="PTHR33406">
    <property type="entry name" value="MEMBRANE PROTEIN MJ1562-RELATED"/>
    <property type="match status" value="1"/>
</dbReference>
<feature type="transmembrane region" description="Helical" evidence="7">
    <location>
        <begin position="583"/>
        <end position="602"/>
    </location>
</feature>
<keyword evidence="4 7" id="KW-0812">Transmembrane</keyword>
<dbReference type="Pfam" id="PF03176">
    <property type="entry name" value="MMPL"/>
    <property type="match status" value="2"/>
</dbReference>
<dbReference type="RefSeq" id="WP_179397754.1">
    <property type="nucleotide sequence ID" value="NZ_JACBZO010000001.1"/>
</dbReference>
<dbReference type="Proteomes" id="UP000547973">
    <property type="component" value="Unassembled WGS sequence"/>
</dbReference>
<comment type="subcellular location">
    <subcellularLocation>
        <location evidence="1">Cell membrane</location>
        <topology evidence="1">Multi-pass membrane protein</topology>
    </subcellularLocation>
</comment>
<evidence type="ECO:0000256" key="4">
    <source>
        <dbReference type="ARBA" id="ARBA00022692"/>
    </source>
</evidence>
<evidence type="ECO:0000256" key="7">
    <source>
        <dbReference type="SAM" id="Phobius"/>
    </source>
</evidence>
<dbReference type="EMBL" id="JACBZO010000001">
    <property type="protein sequence ID" value="NYI41346.1"/>
    <property type="molecule type" value="Genomic_DNA"/>
</dbReference>
<feature type="domain" description="SSD" evidence="8">
    <location>
        <begin position="243"/>
        <end position="364"/>
    </location>
</feature>
<evidence type="ECO:0000256" key="1">
    <source>
        <dbReference type="ARBA" id="ARBA00004651"/>
    </source>
</evidence>
<dbReference type="InterPro" id="IPR004869">
    <property type="entry name" value="MMPL_dom"/>
</dbReference>
<protein>
    <submittedName>
        <fullName evidence="9">RND superfamily putative drug exporter</fullName>
    </submittedName>
</protein>
<reference evidence="9 10" key="1">
    <citation type="submission" date="2020-07" db="EMBL/GenBank/DDBJ databases">
        <title>Sequencing the genomes of 1000 actinobacteria strains.</title>
        <authorList>
            <person name="Klenk H.-P."/>
        </authorList>
    </citation>
    <scope>NUCLEOTIDE SEQUENCE [LARGE SCALE GENOMIC DNA]</scope>
    <source>
        <strain evidence="9 10">DSM 19970</strain>
    </source>
</reference>
<comment type="similarity">
    <text evidence="2">Belongs to the resistance-nodulation-cell division (RND) (TC 2.A.6) family. MmpL subfamily.</text>
</comment>
<feature type="transmembrane region" description="Helical" evidence="7">
    <location>
        <begin position="210"/>
        <end position="229"/>
    </location>
</feature>
<sequence length="744" mass="78337">MFASLAGFIARRPRFVLIAWILAAIGLYVLATVGVGGGNLFDRASTSLPRAQGTDSTKVYDFRLAHPSETTGPLVSAEFTGMAPSDPSLAAPVTALANELAARPGVIAVMWPRGVVPGPEASQGAGTGASATPDMLVSTDGKAFLLTVSYVKFPNTAAATQEDQQVESLIKAATSSWPMPHPTVSVYSNPLLYNDFTTQIEKDLVTGEAVALPIALLVMVFVFGGFLAASAPLIGAVASIAGGLAVLFGFSYPITLDQSAINVVTVLGLGLSIDYGLLIVSRYREEIARLGDSPVHDVRTEALTKTLTTAGRTVAFSAVTVGISVGGMLVFPAALIRGIGAAAIGAVIMALLSALTLVPAVLYLYGHRLARRSVLDRIPGVRSVLRRTADVSNEDGFFSHLARRVQRRPWVIVGTVTGILLVLASPILDLAVRNSDYQLLPVSNERRQMLDGFNARYPTLASAQIDVLASATPAEFDTWLEKVAAVSGVTRVTKATAVDGMATAGIYTAYPDQAGKSAGSLVSELRAVNAPFAVYVGGQAAIQADFVASLKAGAPWALGLVVLATFVLLFLMTGSLLVPVKTLVINGLSLGATLGILSWIFADGHLQGPLQFTTTGGIETSVLVMIIAFGFGLAMDYEVFLLSRIKEHVDAGESNDEAVRKGLQRSGRIITSAAAVIVLVFVGFATGQLLIIKEVGIGLAVAVFLDATLVRMLLVPATMTLLGKWNWWAPAPLRRLYERRGLRH</sequence>
<dbReference type="PROSITE" id="PS50156">
    <property type="entry name" value="SSD"/>
    <property type="match status" value="1"/>
</dbReference>
<evidence type="ECO:0000256" key="2">
    <source>
        <dbReference type="ARBA" id="ARBA00010157"/>
    </source>
</evidence>
<dbReference type="AlphaFoldDB" id="A0A7Y9ZA04"/>
<dbReference type="PANTHER" id="PTHR33406:SF11">
    <property type="entry name" value="MEMBRANE PROTEIN SCO6666-RELATED"/>
    <property type="match status" value="1"/>
</dbReference>
<feature type="transmembrane region" description="Helical" evidence="7">
    <location>
        <begin position="260"/>
        <end position="280"/>
    </location>
</feature>
<evidence type="ECO:0000313" key="10">
    <source>
        <dbReference type="Proteomes" id="UP000547973"/>
    </source>
</evidence>
<feature type="transmembrane region" description="Helical" evidence="7">
    <location>
        <begin position="622"/>
        <end position="642"/>
    </location>
</feature>
<evidence type="ECO:0000256" key="3">
    <source>
        <dbReference type="ARBA" id="ARBA00022475"/>
    </source>
</evidence>
<evidence type="ECO:0000256" key="6">
    <source>
        <dbReference type="ARBA" id="ARBA00023136"/>
    </source>
</evidence>
<evidence type="ECO:0000256" key="5">
    <source>
        <dbReference type="ARBA" id="ARBA00022989"/>
    </source>
</evidence>